<dbReference type="Proteomes" id="UP001231587">
    <property type="component" value="Unassembled WGS sequence"/>
</dbReference>
<dbReference type="EMBL" id="JAUSUU010000008">
    <property type="protein sequence ID" value="MDQ0336331.1"/>
    <property type="molecule type" value="Genomic_DNA"/>
</dbReference>
<name>A0A9X0YL39_9FLAO</name>
<keyword evidence="4" id="KW-1185">Reference proteome</keyword>
<organism evidence="1 3">
    <name type="scientific">Formosa algae</name>
    <dbReference type="NCBI Taxonomy" id="225843"/>
    <lineage>
        <taxon>Bacteria</taxon>
        <taxon>Pseudomonadati</taxon>
        <taxon>Bacteroidota</taxon>
        <taxon>Flavobacteriia</taxon>
        <taxon>Flavobacteriales</taxon>
        <taxon>Flavobacteriaceae</taxon>
        <taxon>Formosa</taxon>
    </lineage>
</organism>
<sequence length="39" mass="4578">MLKIINCWQHRIKLIAWLKPTYESPRGLSICDLFANFSA</sequence>
<protein>
    <submittedName>
        <fullName evidence="1">Uncharacterized protein</fullName>
    </submittedName>
</protein>
<evidence type="ECO:0000313" key="2">
    <source>
        <dbReference type="EMBL" id="MDQ0336331.1"/>
    </source>
</evidence>
<comment type="caution">
    <text evidence="1">The sequence shown here is derived from an EMBL/GenBank/DDBJ whole genome shotgun (WGS) entry which is preliminary data.</text>
</comment>
<evidence type="ECO:0000313" key="3">
    <source>
        <dbReference type="Proteomes" id="UP001138672"/>
    </source>
</evidence>
<reference evidence="1" key="1">
    <citation type="submission" date="2021-03" db="EMBL/GenBank/DDBJ databases">
        <title>Genomic Encyclopedia of Type Strains, Phase IV (KMG-IV): sequencing the most valuable type-strain genomes for metagenomic binning, comparative biology and taxonomic classification.</title>
        <authorList>
            <person name="Goeker M."/>
        </authorList>
    </citation>
    <scope>NUCLEOTIDE SEQUENCE</scope>
    <source>
        <strain evidence="1">DSM 15523</strain>
        <strain evidence="2 4">DSM 16476</strain>
    </source>
</reference>
<evidence type="ECO:0000313" key="4">
    <source>
        <dbReference type="Proteomes" id="UP001231587"/>
    </source>
</evidence>
<gene>
    <name evidence="1" type="ORF">J2Z56_002703</name>
    <name evidence="2" type="ORF">J2Z57_002784</name>
</gene>
<proteinExistence type="predicted"/>
<dbReference type="Proteomes" id="UP001138672">
    <property type="component" value="Unassembled WGS sequence"/>
</dbReference>
<dbReference type="EMBL" id="JAGGJQ010000008">
    <property type="protein sequence ID" value="MBP1840772.1"/>
    <property type="molecule type" value="Genomic_DNA"/>
</dbReference>
<accession>A0A9X0YL39</accession>
<dbReference type="AlphaFoldDB" id="A0A9X0YL39"/>
<evidence type="ECO:0000313" key="1">
    <source>
        <dbReference type="EMBL" id="MBP1840772.1"/>
    </source>
</evidence>